<dbReference type="SUPFAM" id="SSF103481">
    <property type="entry name" value="Multidrug resistance efflux transporter EmrE"/>
    <property type="match status" value="2"/>
</dbReference>
<dbReference type="InterPro" id="IPR000620">
    <property type="entry name" value="EamA_dom"/>
</dbReference>
<evidence type="ECO:0000256" key="2">
    <source>
        <dbReference type="ARBA" id="ARBA00022475"/>
    </source>
</evidence>
<dbReference type="InterPro" id="IPR037185">
    <property type="entry name" value="EmrE-like"/>
</dbReference>
<evidence type="ECO:0000256" key="5">
    <source>
        <dbReference type="ARBA" id="ARBA00023136"/>
    </source>
</evidence>
<keyword evidence="3 6" id="KW-0812">Transmembrane</keyword>
<feature type="transmembrane region" description="Helical" evidence="6">
    <location>
        <begin position="181"/>
        <end position="200"/>
    </location>
</feature>
<proteinExistence type="predicted"/>
<feature type="transmembrane region" description="Helical" evidence="6">
    <location>
        <begin position="5"/>
        <end position="23"/>
    </location>
</feature>
<organism evidence="8 9">
    <name type="scientific">Moheibacter stercoris</name>
    <dbReference type="NCBI Taxonomy" id="1628251"/>
    <lineage>
        <taxon>Bacteria</taxon>
        <taxon>Pseudomonadati</taxon>
        <taxon>Bacteroidota</taxon>
        <taxon>Flavobacteriia</taxon>
        <taxon>Flavobacteriales</taxon>
        <taxon>Weeksellaceae</taxon>
        <taxon>Moheibacter</taxon>
    </lineage>
</organism>
<evidence type="ECO:0000256" key="3">
    <source>
        <dbReference type="ARBA" id="ARBA00022692"/>
    </source>
</evidence>
<evidence type="ECO:0000259" key="7">
    <source>
        <dbReference type="Pfam" id="PF00892"/>
    </source>
</evidence>
<keyword evidence="5 6" id="KW-0472">Membrane</keyword>
<accession>A0ABV2LWV1</accession>
<dbReference type="PANTHER" id="PTHR32322">
    <property type="entry name" value="INNER MEMBRANE TRANSPORTER"/>
    <property type="match status" value="1"/>
</dbReference>
<comment type="caution">
    <text evidence="8">The sequence shown here is derived from an EMBL/GenBank/DDBJ whole genome shotgun (WGS) entry which is preliminary data.</text>
</comment>
<dbReference type="Gene3D" id="1.10.3730.20">
    <property type="match status" value="1"/>
</dbReference>
<gene>
    <name evidence="8" type="ORF">ABID46_001586</name>
</gene>
<feature type="transmembrane region" description="Helical" evidence="6">
    <location>
        <begin position="269"/>
        <end position="290"/>
    </location>
</feature>
<evidence type="ECO:0000256" key="4">
    <source>
        <dbReference type="ARBA" id="ARBA00022989"/>
    </source>
</evidence>
<keyword evidence="4 6" id="KW-1133">Transmembrane helix</keyword>
<feature type="transmembrane region" description="Helical" evidence="6">
    <location>
        <begin position="76"/>
        <end position="96"/>
    </location>
</feature>
<dbReference type="EMBL" id="JBEPMO010000008">
    <property type="protein sequence ID" value="MET3732002.1"/>
    <property type="molecule type" value="Genomic_DNA"/>
</dbReference>
<feature type="transmembrane region" description="Helical" evidence="6">
    <location>
        <begin position="35"/>
        <end position="55"/>
    </location>
</feature>
<keyword evidence="2" id="KW-1003">Cell membrane</keyword>
<feature type="domain" description="EamA" evidence="7">
    <location>
        <begin position="156"/>
        <end position="286"/>
    </location>
</feature>
<dbReference type="RefSeq" id="WP_354508801.1">
    <property type="nucleotide sequence ID" value="NZ_JBEPMO010000008.1"/>
</dbReference>
<feature type="transmembrane region" description="Helical" evidence="6">
    <location>
        <begin position="243"/>
        <end position="263"/>
    </location>
</feature>
<reference evidence="8 9" key="1">
    <citation type="submission" date="2024-06" db="EMBL/GenBank/DDBJ databases">
        <title>Genomic Encyclopedia of Type Strains, Phase IV (KMG-IV): sequencing the most valuable type-strain genomes for metagenomic binning, comparative biology and taxonomic classification.</title>
        <authorList>
            <person name="Goeker M."/>
        </authorList>
    </citation>
    <scope>NUCLEOTIDE SEQUENCE [LARGE SCALE GENOMIC DNA]</scope>
    <source>
        <strain evidence="8 9">DSM 29388</strain>
    </source>
</reference>
<keyword evidence="9" id="KW-1185">Reference proteome</keyword>
<dbReference type="InterPro" id="IPR050638">
    <property type="entry name" value="AA-Vitamin_Transporters"/>
</dbReference>
<dbReference type="PANTHER" id="PTHR32322:SF18">
    <property type="entry name" value="S-ADENOSYLMETHIONINE_S-ADENOSYLHOMOCYSTEINE TRANSPORTER"/>
    <property type="match status" value="1"/>
</dbReference>
<evidence type="ECO:0000313" key="9">
    <source>
        <dbReference type="Proteomes" id="UP001549146"/>
    </source>
</evidence>
<evidence type="ECO:0000256" key="6">
    <source>
        <dbReference type="SAM" id="Phobius"/>
    </source>
</evidence>
<dbReference type="Pfam" id="PF00892">
    <property type="entry name" value="EamA"/>
    <property type="match status" value="2"/>
</dbReference>
<feature type="transmembrane region" description="Helical" evidence="6">
    <location>
        <begin position="108"/>
        <end position="125"/>
    </location>
</feature>
<protein>
    <submittedName>
        <fullName evidence="8">Chloramphenicol-sensitive protein RarD</fullName>
    </submittedName>
</protein>
<comment type="subcellular location">
    <subcellularLocation>
        <location evidence="1">Cell membrane</location>
        <topology evidence="1">Multi-pass membrane protein</topology>
    </subcellularLocation>
</comment>
<name>A0ABV2LWV1_9FLAO</name>
<feature type="transmembrane region" description="Helical" evidence="6">
    <location>
        <begin position="132"/>
        <end position="149"/>
    </location>
</feature>
<feature type="transmembrane region" description="Helical" evidence="6">
    <location>
        <begin position="212"/>
        <end position="231"/>
    </location>
</feature>
<evidence type="ECO:0000313" key="8">
    <source>
        <dbReference type="EMBL" id="MET3732002.1"/>
    </source>
</evidence>
<evidence type="ECO:0000256" key="1">
    <source>
        <dbReference type="ARBA" id="ARBA00004651"/>
    </source>
</evidence>
<feature type="domain" description="EamA" evidence="7">
    <location>
        <begin position="6"/>
        <end position="148"/>
    </location>
</feature>
<sequence>MNSKYYAAAIIAFTIWGLFSLALKPLSAYSSVDILVYRMSFASIFILLFSFVIQWKQTQKNIQGFKGFSRKERSNIIWVNVASAALLALNWFLFIYVMNNVSVNATSLAYLICPILTTVLAFFVLKEKLSKVQKTAILLSGISCLILSIGHFLDLLYSMIIALSYAIYLILQKRNNQLDKLFTLTGQIVLGSILLSPLFFMNTDTGVEKGSLFYGLVVLIAIVFTIIPMYLNVFSLKKLNSSVVGVFININPILSFLLAVFYFQEKVNLAQGFAYFLIFFSVLLFNWDVIKSKIGKQKA</sequence>
<dbReference type="Proteomes" id="UP001549146">
    <property type="component" value="Unassembled WGS sequence"/>
</dbReference>